<dbReference type="Pfam" id="PF00397">
    <property type="entry name" value="WW"/>
    <property type="match status" value="2"/>
</dbReference>
<gene>
    <name evidence="4" type="primary">PRP40</name>
    <name evidence="4" type="ORF">KLMA_60157</name>
</gene>
<dbReference type="Pfam" id="PF01846">
    <property type="entry name" value="FF"/>
    <property type="match status" value="3"/>
</dbReference>
<feature type="domain" description="FF" evidence="3">
    <location>
        <begin position="135"/>
        <end position="191"/>
    </location>
</feature>
<dbReference type="SMART" id="SM00441">
    <property type="entry name" value="FF"/>
    <property type="match status" value="4"/>
</dbReference>
<dbReference type="PANTHER" id="PTHR11864:SF0">
    <property type="entry name" value="PRP40 PRE-MRNA PROCESSING FACTOR 40 HOMOLOG A (YEAST)"/>
    <property type="match status" value="1"/>
</dbReference>
<proteinExistence type="predicted"/>
<dbReference type="InterPro" id="IPR001202">
    <property type="entry name" value="WW_dom"/>
</dbReference>
<protein>
    <submittedName>
        <fullName evidence="4">Pre-mRNA-processing protein PRP40</fullName>
    </submittedName>
</protein>
<dbReference type="PROSITE" id="PS50020">
    <property type="entry name" value="WW_DOMAIN_2"/>
    <property type="match status" value="2"/>
</dbReference>
<dbReference type="PROSITE" id="PS01159">
    <property type="entry name" value="WW_DOMAIN_1"/>
    <property type="match status" value="1"/>
</dbReference>
<dbReference type="RefSeq" id="XP_022677241.1">
    <property type="nucleotide sequence ID" value="XM_022820816.1"/>
</dbReference>
<dbReference type="InterPro" id="IPR036517">
    <property type="entry name" value="FF_domain_sf"/>
</dbReference>
<dbReference type="Gene3D" id="2.20.70.10">
    <property type="match status" value="2"/>
</dbReference>
<sequence>MGWKEAKDPQGRVYYYNDEGQTTWEKPEELFTAFEKRLLSHGWKSALTEDGKVYYYKPSTGETTWEAPIKDEVVAEEEQKQQQQQQQQQQQEQEQKDTQDSGEVASHEFTGTLDDGDGKYSNNSKLLVARKASSKEEAEKAFLQMLADYQVDSTWSFDRIISEIGSKDARYWMVDDDPLWKQAMFDKFLSNRSESELINEHKHLERFEQAFVEMLSKLPTIHYYSRWPTIKRQIMNEPIYKHSVVAEKQKRRTFLRYIAQLQQEHQEQNNKVRNEALKELTQYFVSISDDIEPVNVPWSKFATKYLWGSPRFDSNKNFKSLTKGDVFQKYTTFVEEKMTDLKARIEEHRRLNYRSDRKARDAFKELLNELSPPIKYNTTWKDVYPLVKDDPRFTAMLGRNGSSALDLFLDKVEESELVMRAKSSVANQVLISNNLDLETSSMEDISTALKQSVHLNDLSSEDITSLINRLKESHYRKKQEARRRELEPQLATREAKIFEDKLINIFSTKDLTLGPTSSWDDVLNQIKDDPSYQVLSPDLGKLIFENLANKGITSRKRHLEAPKSITDLDY</sequence>
<dbReference type="Proteomes" id="UP000065495">
    <property type="component" value="Chromosome 6"/>
</dbReference>
<dbReference type="InterPro" id="IPR002713">
    <property type="entry name" value="FF_domain"/>
</dbReference>
<feature type="compositionally biased region" description="Basic and acidic residues" evidence="1">
    <location>
        <begin position="68"/>
        <end position="80"/>
    </location>
</feature>
<dbReference type="GO" id="GO:0005685">
    <property type="term" value="C:U1 snRNP"/>
    <property type="evidence" value="ECO:0007669"/>
    <property type="project" value="TreeGrafter"/>
</dbReference>
<dbReference type="SMART" id="SM00456">
    <property type="entry name" value="WW"/>
    <property type="match status" value="2"/>
</dbReference>
<evidence type="ECO:0000259" key="2">
    <source>
        <dbReference type="PROSITE" id="PS50020"/>
    </source>
</evidence>
<dbReference type="GO" id="GO:0003723">
    <property type="term" value="F:RNA binding"/>
    <property type="evidence" value="ECO:0007669"/>
    <property type="project" value="TreeGrafter"/>
</dbReference>
<feature type="domain" description="WW" evidence="2">
    <location>
        <begin position="37"/>
        <end position="70"/>
    </location>
</feature>
<feature type="domain" description="WW" evidence="2">
    <location>
        <begin position="1"/>
        <end position="29"/>
    </location>
</feature>
<evidence type="ECO:0000256" key="1">
    <source>
        <dbReference type="SAM" id="MobiDB-lite"/>
    </source>
</evidence>
<accession>W0TEG1</accession>
<evidence type="ECO:0000259" key="3">
    <source>
        <dbReference type="PROSITE" id="PS51676"/>
    </source>
</evidence>
<dbReference type="GO" id="GO:0071004">
    <property type="term" value="C:U2-type prespliceosome"/>
    <property type="evidence" value="ECO:0007669"/>
    <property type="project" value="TreeGrafter"/>
</dbReference>
<dbReference type="PROSITE" id="PS51676">
    <property type="entry name" value="FF"/>
    <property type="match status" value="2"/>
</dbReference>
<dbReference type="AlphaFoldDB" id="W0TEG1"/>
<dbReference type="SUPFAM" id="SSF51045">
    <property type="entry name" value="WW domain"/>
    <property type="match status" value="2"/>
</dbReference>
<dbReference type="GO" id="GO:0045292">
    <property type="term" value="P:mRNA cis splicing, via spliceosome"/>
    <property type="evidence" value="ECO:0007669"/>
    <property type="project" value="InterPro"/>
</dbReference>
<evidence type="ECO:0000313" key="5">
    <source>
        <dbReference type="Proteomes" id="UP000065495"/>
    </source>
</evidence>
<dbReference type="Gene3D" id="1.10.10.440">
    <property type="entry name" value="FF domain"/>
    <property type="match status" value="3"/>
</dbReference>
<evidence type="ECO:0000313" key="4">
    <source>
        <dbReference type="EMBL" id="BAO41448.1"/>
    </source>
</evidence>
<dbReference type="GeneID" id="34717384"/>
<name>W0TEG1_KLUMD</name>
<reference evidence="4 5" key="1">
    <citation type="journal article" date="2015" name="Biotechnol. Biofuels">
        <title>Genetic basis of the highly efficient yeast Kluyveromyces marxianus: complete genome sequence and transcriptome analyses.</title>
        <authorList>
            <person name="Lertwattanasakul N."/>
            <person name="Kosaka T."/>
            <person name="Hosoyama A."/>
            <person name="Suzuki Y."/>
            <person name="Rodrussamee N."/>
            <person name="Matsutani M."/>
            <person name="Murata M."/>
            <person name="Fujimoto N."/>
            <person name="Suprayogi"/>
            <person name="Tsuchikane K."/>
            <person name="Limtong S."/>
            <person name="Fujita N."/>
            <person name="Yamada M."/>
        </authorList>
    </citation>
    <scope>NUCLEOTIDE SEQUENCE [LARGE SCALE GENOMIC DNA]</scope>
    <source>
        <strain evidence="5">DMKU3-1042 / BCC 29191 / NBRC 104275</strain>
    </source>
</reference>
<dbReference type="InterPro" id="IPR039726">
    <property type="entry name" value="Prp40-like"/>
</dbReference>
<organism evidence="4 5">
    <name type="scientific">Kluyveromyces marxianus (strain DMKU3-1042 / BCC 29191 / NBRC 104275)</name>
    <name type="common">Yeast</name>
    <name type="synonym">Candida kefyr</name>
    <dbReference type="NCBI Taxonomy" id="1003335"/>
    <lineage>
        <taxon>Eukaryota</taxon>
        <taxon>Fungi</taxon>
        <taxon>Dikarya</taxon>
        <taxon>Ascomycota</taxon>
        <taxon>Saccharomycotina</taxon>
        <taxon>Saccharomycetes</taxon>
        <taxon>Saccharomycetales</taxon>
        <taxon>Saccharomycetaceae</taxon>
        <taxon>Kluyveromyces</taxon>
    </lineage>
</organism>
<feature type="domain" description="FF" evidence="3">
    <location>
        <begin position="354"/>
        <end position="414"/>
    </location>
</feature>
<feature type="region of interest" description="Disordered" evidence="1">
    <location>
        <begin position="66"/>
        <end position="117"/>
    </location>
</feature>
<dbReference type="KEGG" id="kmx:KLMA_60157"/>
<dbReference type="VEuPathDB" id="FungiDB:KLMA_60157"/>
<dbReference type="CDD" id="cd00201">
    <property type="entry name" value="WW"/>
    <property type="match status" value="2"/>
</dbReference>
<dbReference type="InterPro" id="IPR036020">
    <property type="entry name" value="WW_dom_sf"/>
</dbReference>
<dbReference type="EMBL" id="AP012218">
    <property type="protein sequence ID" value="BAO41448.1"/>
    <property type="molecule type" value="Genomic_DNA"/>
</dbReference>
<dbReference type="OrthoDB" id="187617at2759"/>
<dbReference type="PANTHER" id="PTHR11864">
    <property type="entry name" value="PRE-MRNA-PROCESSING PROTEIN PRP40"/>
    <property type="match status" value="1"/>
</dbReference>
<dbReference type="SUPFAM" id="SSF81698">
    <property type="entry name" value="FF domain"/>
    <property type="match status" value="3"/>
</dbReference>
<feature type="compositionally biased region" description="Low complexity" evidence="1">
    <location>
        <begin position="81"/>
        <end position="92"/>
    </location>
</feature>